<dbReference type="FunFam" id="3.30.450.20:FF:000025">
    <property type="entry name" value="Neuronal PAS domain protein 3 isoform 1"/>
    <property type="match status" value="1"/>
</dbReference>
<feature type="region of interest" description="Disordered" evidence="7">
    <location>
        <begin position="71"/>
        <end position="115"/>
    </location>
</feature>
<organism evidence="9 10">
    <name type="scientific">Blomia tropicalis</name>
    <name type="common">Mite</name>
    <dbReference type="NCBI Taxonomy" id="40697"/>
    <lineage>
        <taxon>Eukaryota</taxon>
        <taxon>Metazoa</taxon>
        <taxon>Ecdysozoa</taxon>
        <taxon>Arthropoda</taxon>
        <taxon>Chelicerata</taxon>
        <taxon>Arachnida</taxon>
        <taxon>Acari</taxon>
        <taxon>Acariformes</taxon>
        <taxon>Sarcoptiformes</taxon>
        <taxon>Astigmata</taxon>
        <taxon>Glycyphagoidea</taxon>
        <taxon>Echimyopodidae</taxon>
        <taxon>Blomia</taxon>
    </lineage>
</organism>
<keyword evidence="4" id="KW-0238">DNA-binding</keyword>
<dbReference type="SMART" id="SM00091">
    <property type="entry name" value="PAS"/>
    <property type="match status" value="2"/>
</dbReference>
<dbReference type="PROSITE" id="PS50112">
    <property type="entry name" value="PAS"/>
    <property type="match status" value="2"/>
</dbReference>
<feature type="compositionally biased region" description="Low complexity" evidence="7">
    <location>
        <begin position="306"/>
        <end position="316"/>
    </location>
</feature>
<evidence type="ECO:0000256" key="4">
    <source>
        <dbReference type="ARBA" id="ARBA00023125"/>
    </source>
</evidence>
<dbReference type="InterPro" id="IPR000014">
    <property type="entry name" value="PAS"/>
</dbReference>
<evidence type="ECO:0000256" key="1">
    <source>
        <dbReference type="ARBA" id="ARBA00004123"/>
    </source>
</evidence>
<dbReference type="PANTHER" id="PTHR23043">
    <property type="entry name" value="HYPOXIA-INDUCIBLE FACTOR 1 ALPHA"/>
    <property type="match status" value="1"/>
</dbReference>
<dbReference type="GO" id="GO:0000977">
    <property type="term" value="F:RNA polymerase II transcription regulatory region sequence-specific DNA binding"/>
    <property type="evidence" value="ECO:0007669"/>
    <property type="project" value="TreeGrafter"/>
</dbReference>
<protein>
    <recommendedName>
        <fullName evidence="8">PAS domain-containing protein</fullName>
    </recommendedName>
</protein>
<evidence type="ECO:0000256" key="3">
    <source>
        <dbReference type="ARBA" id="ARBA00023015"/>
    </source>
</evidence>
<feature type="domain" description="PAS" evidence="8">
    <location>
        <begin position="205"/>
        <end position="252"/>
    </location>
</feature>
<sequence length="543" mass="59634">MFETHQGTHILQSLDGFAFALGVDGRFLYISETVSIYLGLSQVEMTGSSVFDYTHQQDHVELAEQLGLSQVSSSGMHHHHSTSPLPPASVSSSASNESESGSHYANGNGQITMNGANDTMERQFCIRMKSTLTKRGCQHFKSSGYRVVHIVAHLRQEMIRRQATTQLNTKIIGLVAIAIALPPPSINELRLEPDMFVTRHSLDLKILHCEQRVTDLISYTPEELVGRSMYTLIHGQDVVLLKKCHQDLIHKGQAMSGYYRVINKLGGYTWMQTCATLICSSNSPANVNNTNNSKANANQTVNANNPTSSSGTSTPSLQDDQDQSVICVNYVLSAVEYKALIMDCSQLGQKLLNHSPLNRSSSPAVKMRTHHIKKSHSSTPSPEMVVPKMASNHGHPPPSDGSHHAQNSPQTHSANISRNRVTHSASPLEQRAENIKRRRLNSSPVRPWKSPSPPPPVSSAESNVNATGSNLLRHISVIRETPPILKPQVMAPSPYHAHHYHHLVDQYAAAYHLYKSSPNGAPISPQSGHNTTPHSAHHWGAYG</sequence>
<feature type="compositionally biased region" description="Low complexity" evidence="7">
    <location>
        <begin position="289"/>
        <end position="298"/>
    </location>
</feature>
<reference evidence="9" key="1">
    <citation type="submission" date="2022-12" db="EMBL/GenBank/DDBJ databases">
        <title>Genome assemblies of Blomia tropicalis.</title>
        <authorList>
            <person name="Cui Y."/>
        </authorList>
    </citation>
    <scope>NUCLEOTIDE SEQUENCE</scope>
    <source>
        <tissue evidence="9">Adult mites</tissue>
    </source>
</reference>
<gene>
    <name evidence="9" type="ORF">RDWZM_008115</name>
</gene>
<keyword evidence="2" id="KW-0677">Repeat</keyword>
<dbReference type="Gene3D" id="3.30.450.20">
    <property type="entry name" value="PAS domain"/>
    <property type="match status" value="2"/>
</dbReference>
<evidence type="ECO:0000256" key="2">
    <source>
        <dbReference type="ARBA" id="ARBA00022737"/>
    </source>
</evidence>
<dbReference type="AlphaFoldDB" id="A0A9Q0M1I0"/>
<dbReference type="GO" id="GO:0005634">
    <property type="term" value="C:nucleus"/>
    <property type="evidence" value="ECO:0007669"/>
    <property type="project" value="UniProtKB-SubCell"/>
</dbReference>
<evidence type="ECO:0000313" key="10">
    <source>
        <dbReference type="Proteomes" id="UP001142055"/>
    </source>
</evidence>
<dbReference type="PANTHER" id="PTHR23043:SF26">
    <property type="entry name" value="PROTEIN TRACHEALESS"/>
    <property type="match status" value="1"/>
</dbReference>
<dbReference type="GO" id="GO:0010557">
    <property type="term" value="P:positive regulation of macromolecule biosynthetic process"/>
    <property type="evidence" value="ECO:0007669"/>
    <property type="project" value="UniProtKB-ARBA"/>
</dbReference>
<evidence type="ECO:0000313" key="9">
    <source>
        <dbReference type="EMBL" id="KAJ6216958.1"/>
    </source>
</evidence>
<evidence type="ECO:0000256" key="7">
    <source>
        <dbReference type="SAM" id="MobiDB-lite"/>
    </source>
</evidence>
<dbReference type="SUPFAM" id="SSF55785">
    <property type="entry name" value="PYP-like sensor domain (PAS domain)"/>
    <property type="match status" value="2"/>
</dbReference>
<evidence type="ECO:0000256" key="5">
    <source>
        <dbReference type="ARBA" id="ARBA00023163"/>
    </source>
</evidence>
<feature type="compositionally biased region" description="Low complexity" evidence="7">
    <location>
        <begin position="88"/>
        <end position="102"/>
    </location>
</feature>
<feature type="region of interest" description="Disordered" evidence="7">
    <location>
        <begin position="289"/>
        <end position="319"/>
    </location>
</feature>
<feature type="region of interest" description="Disordered" evidence="7">
    <location>
        <begin position="520"/>
        <end position="543"/>
    </location>
</feature>
<evidence type="ECO:0000256" key="6">
    <source>
        <dbReference type="ARBA" id="ARBA00023242"/>
    </source>
</evidence>
<dbReference type="Pfam" id="PF00989">
    <property type="entry name" value="PAS"/>
    <property type="match status" value="1"/>
</dbReference>
<feature type="domain" description="PAS" evidence="8">
    <location>
        <begin position="3"/>
        <end position="75"/>
    </location>
</feature>
<dbReference type="Proteomes" id="UP001142055">
    <property type="component" value="Chromosome 3"/>
</dbReference>
<keyword evidence="10" id="KW-1185">Reference proteome</keyword>
<feature type="compositionally biased region" description="Polar residues" evidence="7">
    <location>
        <begin position="103"/>
        <end position="115"/>
    </location>
</feature>
<dbReference type="CDD" id="cd00130">
    <property type="entry name" value="PAS"/>
    <property type="match status" value="2"/>
</dbReference>
<name>A0A9Q0M1I0_BLOTA</name>
<dbReference type="InterPro" id="IPR013767">
    <property type="entry name" value="PAS_fold"/>
</dbReference>
<feature type="compositionally biased region" description="Polar residues" evidence="7">
    <location>
        <begin position="520"/>
        <end position="534"/>
    </location>
</feature>
<keyword evidence="5" id="KW-0804">Transcription</keyword>
<accession>A0A9Q0M1I0</accession>
<keyword evidence="3" id="KW-0805">Transcription regulation</keyword>
<feature type="compositionally biased region" description="Basic residues" evidence="7">
    <location>
        <begin position="367"/>
        <end position="376"/>
    </location>
</feature>
<dbReference type="InterPro" id="IPR035965">
    <property type="entry name" value="PAS-like_dom_sf"/>
</dbReference>
<evidence type="ECO:0000259" key="8">
    <source>
        <dbReference type="PROSITE" id="PS50112"/>
    </source>
</evidence>
<dbReference type="GO" id="GO:0000981">
    <property type="term" value="F:DNA-binding transcription factor activity, RNA polymerase II-specific"/>
    <property type="evidence" value="ECO:0007669"/>
    <property type="project" value="TreeGrafter"/>
</dbReference>
<comment type="caution">
    <text evidence="9">The sequence shown here is derived from an EMBL/GenBank/DDBJ whole genome shotgun (WGS) entry which is preliminary data.</text>
</comment>
<proteinExistence type="predicted"/>
<keyword evidence="6" id="KW-0539">Nucleus</keyword>
<feature type="compositionally biased region" description="Polar residues" evidence="7">
    <location>
        <begin position="405"/>
        <end position="427"/>
    </location>
</feature>
<dbReference type="EMBL" id="JAPWDV010000003">
    <property type="protein sequence ID" value="KAJ6216958.1"/>
    <property type="molecule type" value="Genomic_DNA"/>
</dbReference>
<dbReference type="InterPro" id="IPR013655">
    <property type="entry name" value="PAS_fold_3"/>
</dbReference>
<comment type="subcellular location">
    <subcellularLocation>
        <location evidence="1">Nucleus</location>
    </subcellularLocation>
</comment>
<dbReference type="Pfam" id="PF08447">
    <property type="entry name" value="PAS_3"/>
    <property type="match status" value="1"/>
</dbReference>
<feature type="region of interest" description="Disordered" evidence="7">
    <location>
        <begin position="354"/>
        <end position="464"/>
    </location>
</feature>